<dbReference type="PANTHER" id="PTHR48111:SF4">
    <property type="entry name" value="DNA-BINDING DUAL TRANSCRIPTIONAL REGULATOR OMPR"/>
    <property type="match status" value="1"/>
</dbReference>
<keyword evidence="3 9" id="KW-0597">Phosphoprotein</keyword>
<dbReference type="PROSITE" id="PS51755">
    <property type="entry name" value="OMPR_PHOB"/>
    <property type="match status" value="1"/>
</dbReference>
<evidence type="ECO:0000256" key="3">
    <source>
        <dbReference type="ARBA" id="ARBA00022553"/>
    </source>
</evidence>
<feature type="domain" description="OmpR/PhoB-type" evidence="12">
    <location>
        <begin position="144"/>
        <end position="244"/>
    </location>
</feature>
<dbReference type="GO" id="GO:0006355">
    <property type="term" value="P:regulation of DNA-templated transcription"/>
    <property type="evidence" value="ECO:0007669"/>
    <property type="project" value="InterPro"/>
</dbReference>
<dbReference type="CDD" id="cd00383">
    <property type="entry name" value="trans_reg_C"/>
    <property type="match status" value="1"/>
</dbReference>
<keyword evidence="14" id="KW-1185">Reference proteome</keyword>
<dbReference type="Pfam" id="PF00072">
    <property type="entry name" value="Response_reg"/>
    <property type="match status" value="1"/>
</dbReference>
<dbReference type="GO" id="GO:0000976">
    <property type="term" value="F:transcription cis-regulatory region binding"/>
    <property type="evidence" value="ECO:0007669"/>
    <property type="project" value="TreeGrafter"/>
</dbReference>
<evidence type="ECO:0000256" key="1">
    <source>
        <dbReference type="ARBA" id="ARBA00004496"/>
    </source>
</evidence>
<proteinExistence type="predicted"/>
<dbReference type="Proteomes" id="UP000244189">
    <property type="component" value="Unassembled WGS sequence"/>
</dbReference>
<evidence type="ECO:0000313" key="14">
    <source>
        <dbReference type="Proteomes" id="UP000244189"/>
    </source>
</evidence>
<evidence type="ECO:0000256" key="6">
    <source>
        <dbReference type="ARBA" id="ARBA00023125"/>
    </source>
</evidence>
<dbReference type="SMART" id="SM00862">
    <property type="entry name" value="Trans_reg_C"/>
    <property type="match status" value="1"/>
</dbReference>
<evidence type="ECO:0000256" key="2">
    <source>
        <dbReference type="ARBA" id="ARBA00022490"/>
    </source>
</evidence>
<evidence type="ECO:0000256" key="9">
    <source>
        <dbReference type="PROSITE-ProRule" id="PRU00169"/>
    </source>
</evidence>
<feature type="DNA-binding region" description="OmpR/PhoB-type" evidence="10">
    <location>
        <begin position="144"/>
        <end position="244"/>
    </location>
</feature>
<dbReference type="AlphaFoldDB" id="A0A2T5GNY6"/>
<dbReference type="GO" id="GO:0000156">
    <property type="term" value="F:phosphorelay response regulator activity"/>
    <property type="evidence" value="ECO:0007669"/>
    <property type="project" value="TreeGrafter"/>
</dbReference>
<dbReference type="PROSITE" id="PS50110">
    <property type="entry name" value="RESPONSE_REGULATORY"/>
    <property type="match status" value="1"/>
</dbReference>
<dbReference type="EMBL" id="QAOG01000002">
    <property type="protein sequence ID" value="PTQ61042.1"/>
    <property type="molecule type" value="Genomic_DNA"/>
</dbReference>
<evidence type="ECO:0000256" key="5">
    <source>
        <dbReference type="ARBA" id="ARBA00023015"/>
    </source>
</evidence>
<dbReference type="InterPro" id="IPR001867">
    <property type="entry name" value="OmpR/PhoB-type_DNA-bd"/>
</dbReference>
<keyword evidence="2" id="KW-0963">Cytoplasm</keyword>
<dbReference type="GO" id="GO:0032993">
    <property type="term" value="C:protein-DNA complex"/>
    <property type="evidence" value="ECO:0007669"/>
    <property type="project" value="TreeGrafter"/>
</dbReference>
<evidence type="ECO:0000256" key="8">
    <source>
        <dbReference type="ARBA" id="ARBA00067337"/>
    </source>
</evidence>
<evidence type="ECO:0000313" key="13">
    <source>
        <dbReference type="EMBL" id="PTQ61042.1"/>
    </source>
</evidence>
<evidence type="ECO:0000259" key="11">
    <source>
        <dbReference type="PROSITE" id="PS50110"/>
    </source>
</evidence>
<dbReference type="CDD" id="cd17574">
    <property type="entry name" value="REC_OmpR"/>
    <property type="match status" value="1"/>
</dbReference>
<reference evidence="13 14" key="1">
    <citation type="submission" date="2018-04" db="EMBL/GenBank/DDBJ databases">
        <title>Genomic Encyclopedia of Type Strains, Phase III (KMG-III): the genomes of soil and plant-associated and newly described type strains.</title>
        <authorList>
            <person name="Whitman W."/>
        </authorList>
    </citation>
    <scope>NUCLEOTIDE SEQUENCE [LARGE SCALE GENOMIC DNA]</scope>
    <source>
        <strain evidence="13 14">MA101b</strain>
    </source>
</reference>
<dbReference type="PANTHER" id="PTHR48111">
    <property type="entry name" value="REGULATOR OF RPOS"/>
    <property type="match status" value="1"/>
</dbReference>
<dbReference type="Pfam" id="PF00486">
    <property type="entry name" value="Trans_reg_C"/>
    <property type="match status" value="1"/>
</dbReference>
<feature type="modified residue" description="4-aspartylphosphate" evidence="9">
    <location>
        <position position="71"/>
    </location>
</feature>
<feature type="domain" description="Response regulatory" evidence="11">
    <location>
        <begin position="22"/>
        <end position="135"/>
    </location>
</feature>
<keyword evidence="6 10" id="KW-0238">DNA-binding</keyword>
<organism evidence="13 14">
    <name type="scientific">Sphingomonas aurantiaca</name>
    <dbReference type="NCBI Taxonomy" id="185949"/>
    <lineage>
        <taxon>Bacteria</taxon>
        <taxon>Pseudomonadati</taxon>
        <taxon>Pseudomonadota</taxon>
        <taxon>Alphaproteobacteria</taxon>
        <taxon>Sphingomonadales</taxon>
        <taxon>Sphingomonadaceae</taxon>
        <taxon>Sphingomonas</taxon>
    </lineage>
</organism>
<name>A0A2T5GNY6_9SPHN</name>
<evidence type="ECO:0000259" key="12">
    <source>
        <dbReference type="PROSITE" id="PS51755"/>
    </source>
</evidence>
<dbReference type="InterPro" id="IPR001789">
    <property type="entry name" value="Sig_transdc_resp-reg_receiver"/>
</dbReference>
<dbReference type="InterPro" id="IPR016032">
    <property type="entry name" value="Sig_transdc_resp-reg_C-effctor"/>
</dbReference>
<dbReference type="Gene3D" id="3.40.50.2300">
    <property type="match status" value="1"/>
</dbReference>
<gene>
    <name evidence="13" type="ORF">C8J26_1360</name>
</gene>
<dbReference type="InterPro" id="IPR036388">
    <property type="entry name" value="WH-like_DNA-bd_sf"/>
</dbReference>
<evidence type="ECO:0000256" key="4">
    <source>
        <dbReference type="ARBA" id="ARBA00023012"/>
    </source>
</evidence>
<keyword evidence="5" id="KW-0805">Transcription regulation</keyword>
<keyword evidence="4" id="KW-0902">Two-component regulatory system</keyword>
<keyword evidence="7" id="KW-0804">Transcription</keyword>
<dbReference type="GO" id="GO:0005829">
    <property type="term" value="C:cytosol"/>
    <property type="evidence" value="ECO:0007669"/>
    <property type="project" value="TreeGrafter"/>
</dbReference>
<dbReference type="SMART" id="SM00448">
    <property type="entry name" value="REC"/>
    <property type="match status" value="1"/>
</dbReference>
<sequence length="249" mass="27472">MMSNPVPESFSPATGGVVPKPTLLVVDDDHMIRTLLAQSLGMHGYNVETAMSAQEMDSVLARQSVSLILLDVMMPGEDGLSVCRRLARTAGPPVVMLSALGAEPDRILGLEIGASHYLTKPCSPREILATVRAALRAREIQDASEGRSYGFLGWRVDFAAHELFDADNTLIDLTDGEFAVLRAFVERPRRVLARDALLEAARGPDTDAFDRAIDVQVSRLRRKLRSRGDDIIRTIRNEGYFFVPRVVRL</sequence>
<evidence type="ECO:0000256" key="10">
    <source>
        <dbReference type="PROSITE-ProRule" id="PRU01091"/>
    </source>
</evidence>
<accession>A0A2T5GNY6</accession>
<comment type="caution">
    <text evidence="13">The sequence shown here is derived from an EMBL/GenBank/DDBJ whole genome shotgun (WGS) entry which is preliminary data.</text>
</comment>
<dbReference type="SUPFAM" id="SSF46894">
    <property type="entry name" value="C-terminal effector domain of the bipartite response regulators"/>
    <property type="match status" value="1"/>
</dbReference>
<comment type="subcellular location">
    <subcellularLocation>
        <location evidence="1">Cytoplasm</location>
    </subcellularLocation>
</comment>
<dbReference type="InterPro" id="IPR039420">
    <property type="entry name" value="WalR-like"/>
</dbReference>
<protein>
    <recommendedName>
        <fullName evidence="8">Regulatory protein VirG</fullName>
    </recommendedName>
</protein>
<dbReference type="SUPFAM" id="SSF52172">
    <property type="entry name" value="CheY-like"/>
    <property type="match status" value="1"/>
</dbReference>
<dbReference type="InterPro" id="IPR011006">
    <property type="entry name" value="CheY-like_superfamily"/>
</dbReference>
<dbReference type="Gene3D" id="1.10.10.10">
    <property type="entry name" value="Winged helix-like DNA-binding domain superfamily/Winged helix DNA-binding domain"/>
    <property type="match status" value="1"/>
</dbReference>
<evidence type="ECO:0000256" key="7">
    <source>
        <dbReference type="ARBA" id="ARBA00023163"/>
    </source>
</evidence>
<dbReference type="FunFam" id="1.10.10.10:FF:000099">
    <property type="entry name" value="Two-component system response regulator TorR"/>
    <property type="match status" value="1"/>
</dbReference>